<sequence>MGVYSSTENSVPATIVYPRTLYVVVIMAFTINSKATNLCFIKAFLYIIQNFISSETNPSVLESEAKLEFAME</sequence>
<comment type="caution">
    <text evidence="2">The sequence shown here is derived from an EMBL/GenBank/DDBJ whole genome shotgun (WGS) entry which is preliminary data.</text>
</comment>
<dbReference type="EMBL" id="JAYWIO010000004">
    <property type="protein sequence ID" value="KAK7269411.1"/>
    <property type="molecule type" value="Genomic_DNA"/>
</dbReference>
<accession>A0AAN9IE65</accession>
<dbReference type="AlphaFoldDB" id="A0AAN9IE65"/>
<gene>
    <name evidence="2" type="ORF">RIF29_22137</name>
</gene>
<reference evidence="2 3" key="1">
    <citation type="submission" date="2024-01" db="EMBL/GenBank/DDBJ databases">
        <title>The genomes of 5 underutilized Papilionoideae crops provide insights into root nodulation and disease resistanc.</title>
        <authorList>
            <person name="Yuan L."/>
        </authorList>
    </citation>
    <scope>NUCLEOTIDE SEQUENCE [LARGE SCALE GENOMIC DNA]</scope>
    <source>
        <strain evidence="2">ZHUSHIDOU_FW_LH</strain>
        <tissue evidence="2">Leaf</tissue>
    </source>
</reference>
<feature type="transmembrane region" description="Helical" evidence="1">
    <location>
        <begin position="20"/>
        <end position="45"/>
    </location>
</feature>
<keyword evidence="1" id="KW-0812">Transmembrane</keyword>
<keyword evidence="3" id="KW-1185">Reference proteome</keyword>
<organism evidence="2 3">
    <name type="scientific">Crotalaria pallida</name>
    <name type="common">Smooth rattlebox</name>
    <name type="synonym">Crotalaria striata</name>
    <dbReference type="NCBI Taxonomy" id="3830"/>
    <lineage>
        <taxon>Eukaryota</taxon>
        <taxon>Viridiplantae</taxon>
        <taxon>Streptophyta</taxon>
        <taxon>Embryophyta</taxon>
        <taxon>Tracheophyta</taxon>
        <taxon>Spermatophyta</taxon>
        <taxon>Magnoliopsida</taxon>
        <taxon>eudicotyledons</taxon>
        <taxon>Gunneridae</taxon>
        <taxon>Pentapetalae</taxon>
        <taxon>rosids</taxon>
        <taxon>fabids</taxon>
        <taxon>Fabales</taxon>
        <taxon>Fabaceae</taxon>
        <taxon>Papilionoideae</taxon>
        <taxon>50 kb inversion clade</taxon>
        <taxon>genistoids sensu lato</taxon>
        <taxon>core genistoids</taxon>
        <taxon>Crotalarieae</taxon>
        <taxon>Crotalaria</taxon>
    </lineage>
</organism>
<evidence type="ECO:0000313" key="3">
    <source>
        <dbReference type="Proteomes" id="UP001372338"/>
    </source>
</evidence>
<keyword evidence="1" id="KW-1133">Transmembrane helix</keyword>
<protein>
    <submittedName>
        <fullName evidence="2">Uncharacterized protein</fullName>
    </submittedName>
</protein>
<proteinExistence type="predicted"/>
<keyword evidence="1" id="KW-0472">Membrane</keyword>
<dbReference type="Proteomes" id="UP001372338">
    <property type="component" value="Unassembled WGS sequence"/>
</dbReference>
<name>A0AAN9IE65_CROPI</name>
<evidence type="ECO:0000256" key="1">
    <source>
        <dbReference type="SAM" id="Phobius"/>
    </source>
</evidence>
<evidence type="ECO:0000313" key="2">
    <source>
        <dbReference type="EMBL" id="KAK7269411.1"/>
    </source>
</evidence>